<dbReference type="KEGG" id="dph:EHF33_09255"/>
<comment type="similarity">
    <text evidence="2 7">Belongs to the ArgR family.</text>
</comment>
<reference evidence="11 12" key="1">
    <citation type="submission" date="2018-11" db="EMBL/GenBank/DDBJ databases">
        <title>Deinococcus shelandsis sp. nov., isolated from South Shetland Islands soil of Antarctica.</title>
        <authorList>
            <person name="Tian J."/>
        </authorList>
    </citation>
    <scope>NUCLEOTIDE SEQUENCE [LARGE SCALE GENOMIC DNA]</scope>
    <source>
        <strain evidence="11 12">S14-83T</strain>
    </source>
</reference>
<dbReference type="GO" id="GO:0034618">
    <property type="term" value="F:arginine binding"/>
    <property type="evidence" value="ECO:0007669"/>
    <property type="project" value="InterPro"/>
</dbReference>
<comment type="pathway">
    <text evidence="7">Amino-acid biosynthesis; L-arginine biosynthesis [regulation].</text>
</comment>
<dbReference type="Proteomes" id="UP000276417">
    <property type="component" value="Chromosome 1"/>
</dbReference>
<keyword evidence="7" id="KW-0055">Arginine biosynthesis</keyword>
<dbReference type="GO" id="GO:0006526">
    <property type="term" value="P:L-arginine biosynthetic process"/>
    <property type="evidence" value="ECO:0007669"/>
    <property type="project" value="UniProtKB-UniPathway"/>
</dbReference>
<dbReference type="Pfam" id="PF01316">
    <property type="entry name" value="Arg_repressor"/>
    <property type="match status" value="1"/>
</dbReference>
<dbReference type="Gene3D" id="1.10.10.10">
    <property type="entry name" value="Winged helix-like DNA-binding domain superfamily/Winged helix DNA-binding domain"/>
    <property type="match status" value="1"/>
</dbReference>
<dbReference type="UniPathway" id="UPA00068"/>
<dbReference type="InterPro" id="IPR036388">
    <property type="entry name" value="WH-like_DNA-bd_sf"/>
</dbReference>
<keyword evidence="3 7" id="KW-0963">Cytoplasm</keyword>
<evidence type="ECO:0000256" key="4">
    <source>
        <dbReference type="ARBA" id="ARBA00023015"/>
    </source>
</evidence>
<name>A0A3G8YC08_9DEIO</name>
<sequence length="153" mass="17176">MLSKDQRQKRIQEIIARENVSTQGELVERLLSEGVQVTQATVSRDINELRLVRVPMGKGRHRYSLAQVRGNENLEGELARLFQNMVHDVDRGENMLVIRTAEGHASGIALLLDKLSRDDIVGTIAGEDTIFVVARSIEEGETLLEEFHDLMLG</sequence>
<dbReference type="SUPFAM" id="SSF46785">
    <property type="entry name" value="Winged helix' DNA-binding domain"/>
    <property type="match status" value="1"/>
</dbReference>
<proteinExistence type="inferred from homology"/>
<dbReference type="InterPro" id="IPR036390">
    <property type="entry name" value="WH_DNA-bd_sf"/>
</dbReference>
<keyword evidence="7" id="KW-0678">Repressor</keyword>
<keyword evidence="7" id="KW-0028">Amino-acid biosynthesis</keyword>
<evidence type="ECO:0000256" key="8">
    <source>
        <dbReference type="NCBIfam" id="TIGR01529"/>
    </source>
</evidence>
<dbReference type="EMBL" id="CP034183">
    <property type="protein sequence ID" value="AZI42912.1"/>
    <property type="molecule type" value="Genomic_DNA"/>
</dbReference>
<evidence type="ECO:0000256" key="7">
    <source>
        <dbReference type="HAMAP-Rule" id="MF_00173"/>
    </source>
</evidence>
<feature type="domain" description="Arginine repressor C-terminal" evidence="10">
    <location>
        <begin position="82"/>
        <end position="148"/>
    </location>
</feature>
<dbReference type="PANTHER" id="PTHR34471:SF1">
    <property type="entry name" value="ARGININE REPRESSOR"/>
    <property type="match status" value="1"/>
</dbReference>
<dbReference type="InterPro" id="IPR020899">
    <property type="entry name" value="Arg_repress_C"/>
</dbReference>
<comment type="subcellular location">
    <subcellularLocation>
        <location evidence="1 7">Cytoplasm</location>
    </subcellularLocation>
</comment>
<evidence type="ECO:0000256" key="3">
    <source>
        <dbReference type="ARBA" id="ARBA00022490"/>
    </source>
</evidence>
<keyword evidence="6 7" id="KW-0804">Transcription</keyword>
<dbReference type="GO" id="GO:0003677">
    <property type="term" value="F:DNA binding"/>
    <property type="evidence" value="ECO:0007669"/>
    <property type="project" value="UniProtKB-KW"/>
</dbReference>
<protein>
    <recommendedName>
        <fullName evidence="7 8">Arginine repressor</fullName>
    </recommendedName>
</protein>
<evidence type="ECO:0000259" key="9">
    <source>
        <dbReference type="Pfam" id="PF01316"/>
    </source>
</evidence>
<keyword evidence="12" id="KW-1185">Reference proteome</keyword>
<dbReference type="OrthoDB" id="9807089at2"/>
<dbReference type="RefSeq" id="WP_124870419.1">
    <property type="nucleotide sequence ID" value="NZ_CP034183.1"/>
</dbReference>
<evidence type="ECO:0000256" key="1">
    <source>
        <dbReference type="ARBA" id="ARBA00004496"/>
    </source>
</evidence>
<gene>
    <name evidence="7 11" type="primary">argR</name>
    <name evidence="11" type="ORF">EHF33_09255</name>
</gene>
<dbReference type="NCBIfam" id="TIGR01529">
    <property type="entry name" value="argR_whole"/>
    <property type="match status" value="1"/>
</dbReference>
<organism evidence="11 12">
    <name type="scientific">Deinococcus psychrotolerans</name>
    <dbReference type="NCBI Taxonomy" id="2489213"/>
    <lineage>
        <taxon>Bacteria</taxon>
        <taxon>Thermotogati</taxon>
        <taxon>Deinococcota</taxon>
        <taxon>Deinococci</taxon>
        <taxon>Deinococcales</taxon>
        <taxon>Deinococcaceae</taxon>
        <taxon>Deinococcus</taxon>
    </lineage>
</organism>
<evidence type="ECO:0000256" key="6">
    <source>
        <dbReference type="ARBA" id="ARBA00023163"/>
    </source>
</evidence>
<evidence type="ECO:0000313" key="11">
    <source>
        <dbReference type="EMBL" id="AZI42912.1"/>
    </source>
</evidence>
<dbReference type="GO" id="GO:1900079">
    <property type="term" value="P:regulation of arginine biosynthetic process"/>
    <property type="evidence" value="ECO:0007669"/>
    <property type="project" value="UniProtKB-UniRule"/>
</dbReference>
<dbReference type="Gene3D" id="3.30.1360.40">
    <property type="match status" value="1"/>
</dbReference>
<dbReference type="GO" id="GO:0003700">
    <property type="term" value="F:DNA-binding transcription factor activity"/>
    <property type="evidence" value="ECO:0007669"/>
    <property type="project" value="UniProtKB-UniRule"/>
</dbReference>
<comment type="function">
    <text evidence="7">Regulates arginine biosynthesis genes.</text>
</comment>
<dbReference type="PANTHER" id="PTHR34471">
    <property type="entry name" value="ARGININE REPRESSOR"/>
    <property type="match status" value="1"/>
</dbReference>
<dbReference type="SUPFAM" id="SSF55252">
    <property type="entry name" value="C-terminal domain of arginine repressor"/>
    <property type="match status" value="1"/>
</dbReference>
<dbReference type="PRINTS" id="PR01467">
    <property type="entry name" value="ARGREPRESSOR"/>
</dbReference>
<evidence type="ECO:0000256" key="5">
    <source>
        <dbReference type="ARBA" id="ARBA00023125"/>
    </source>
</evidence>
<keyword evidence="4 7" id="KW-0805">Transcription regulation</keyword>
<accession>A0A3G8YC08</accession>
<dbReference type="InterPro" id="IPR001669">
    <property type="entry name" value="Arg_repress"/>
</dbReference>
<dbReference type="AlphaFoldDB" id="A0A3G8YC08"/>
<dbReference type="InterPro" id="IPR036251">
    <property type="entry name" value="Arg_repress_C_sf"/>
</dbReference>
<dbReference type="Pfam" id="PF02863">
    <property type="entry name" value="Arg_repressor_C"/>
    <property type="match status" value="1"/>
</dbReference>
<keyword evidence="5 7" id="KW-0238">DNA-binding</keyword>
<evidence type="ECO:0000313" key="12">
    <source>
        <dbReference type="Proteomes" id="UP000276417"/>
    </source>
</evidence>
<dbReference type="GO" id="GO:0005737">
    <property type="term" value="C:cytoplasm"/>
    <property type="evidence" value="ECO:0007669"/>
    <property type="project" value="UniProtKB-SubCell"/>
</dbReference>
<evidence type="ECO:0000256" key="2">
    <source>
        <dbReference type="ARBA" id="ARBA00008316"/>
    </source>
</evidence>
<dbReference type="HAMAP" id="MF_00173">
    <property type="entry name" value="Arg_repressor"/>
    <property type="match status" value="1"/>
</dbReference>
<dbReference type="GO" id="GO:0051259">
    <property type="term" value="P:protein complex oligomerization"/>
    <property type="evidence" value="ECO:0007669"/>
    <property type="project" value="InterPro"/>
</dbReference>
<feature type="domain" description="Arginine repressor DNA-binding" evidence="9">
    <location>
        <begin position="3"/>
        <end position="68"/>
    </location>
</feature>
<evidence type="ECO:0000259" key="10">
    <source>
        <dbReference type="Pfam" id="PF02863"/>
    </source>
</evidence>
<dbReference type="InterPro" id="IPR020900">
    <property type="entry name" value="Arg_repress_DNA-bd"/>
</dbReference>